<gene>
    <name evidence="4" type="ORF">EVA_13401</name>
</gene>
<dbReference type="InterPro" id="IPR024463">
    <property type="entry name" value="Transposase_TnpC_homeodom"/>
</dbReference>
<feature type="non-terminal residue" evidence="4">
    <location>
        <position position="243"/>
    </location>
</feature>
<evidence type="ECO:0000259" key="3">
    <source>
        <dbReference type="Pfam" id="PF13007"/>
    </source>
</evidence>
<feature type="coiled-coil region" evidence="1">
    <location>
        <begin position="70"/>
        <end position="97"/>
    </location>
</feature>
<keyword evidence="1" id="KW-0175">Coiled coil</keyword>
<organism evidence="4">
    <name type="scientific">gut metagenome</name>
    <dbReference type="NCBI Taxonomy" id="749906"/>
    <lineage>
        <taxon>unclassified sequences</taxon>
        <taxon>metagenomes</taxon>
        <taxon>organismal metagenomes</taxon>
    </lineage>
</organism>
<evidence type="ECO:0000313" key="4">
    <source>
        <dbReference type="EMBL" id="EJW98492.1"/>
    </source>
</evidence>
<feature type="domain" description="Transposase IS66 central" evidence="2">
    <location>
        <begin position="193"/>
        <end position="242"/>
    </location>
</feature>
<comment type="caution">
    <text evidence="4">The sequence shown here is derived from an EMBL/GenBank/DDBJ whole genome shotgun (WGS) entry which is preliminary data.</text>
</comment>
<dbReference type="Pfam" id="PF03050">
    <property type="entry name" value="DDE_Tnp_IS66"/>
    <property type="match status" value="1"/>
</dbReference>
<feature type="domain" description="Transposase TnpC homeodomain" evidence="3">
    <location>
        <begin position="41"/>
        <end position="124"/>
    </location>
</feature>
<evidence type="ECO:0000256" key="1">
    <source>
        <dbReference type="SAM" id="Coils"/>
    </source>
</evidence>
<dbReference type="AlphaFoldDB" id="J9G9N3"/>
<sequence>MAWMISVFSRCFRAIHKKEKEEFFLEIVKALNHLYFKQDKTIQEMYGPSSERFNALCGSTQLSLFDFDKNGELKDEIQKAIEMADELRNQKEPLEDQQKEVAYKRKTKNRSRRELIDKLPVTEINLYPEGEEFTQKYENCFETIPTIHEEVIYESAKMYVKRTICHNYIYTDEHGESHSYKAKTSENKLIENSYVSPSLISHIAYNKCILDTPLYRQAKDLAYRGLTLSRQTISNWMILVSEL</sequence>
<dbReference type="EMBL" id="AMCI01004237">
    <property type="protein sequence ID" value="EJW98492.1"/>
    <property type="molecule type" value="Genomic_DNA"/>
</dbReference>
<dbReference type="Pfam" id="PF13007">
    <property type="entry name" value="LZ_Tnp_IS66"/>
    <property type="match status" value="1"/>
</dbReference>
<protein>
    <submittedName>
        <fullName evidence="4">Transposase, IS66</fullName>
    </submittedName>
</protein>
<name>J9G9N3_9ZZZZ</name>
<dbReference type="InterPro" id="IPR004291">
    <property type="entry name" value="Transposase_IS66_central"/>
</dbReference>
<dbReference type="PANTHER" id="PTHR33678">
    <property type="entry name" value="BLL1576 PROTEIN"/>
    <property type="match status" value="1"/>
</dbReference>
<reference evidence="4" key="1">
    <citation type="journal article" date="2012" name="PLoS ONE">
        <title>Gene sets for utilization of primary and secondary nutrition supplies in the distal gut of endangered iberian lynx.</title>
        <authorList>
            <person name="Alcaide M."/>
            <person name="Messina E."/>
            <person name="Richter M."/>
            <person name="Bargiela R."/>
            <person name="Peplies J."/>
            <person name="Huws S.A."/>
            <person name="Newbold C.J."/>
            <person name="Golyshin P.N."/>
            <person name="Simon M.A."/>
            <person name="Lopez G."/>
            <person name="Yakimov M.M."/>
            <person name="Ferrer M."/>
        </authorList>
    </citation>
    <scope>NUCLEOTIDE SEQUENCE</scope>
</reference>
<proteinExistence type="predicted"/>
<accession>J9G9N3</accession>
<evidence type="ECO:0000259" key="2">
    <source>
        <dbReference type="Pfam" id="PF03050"/>
    </source>
</evidence>
<dbReference type="InterPro" id="IPR052344">
    <property type="entry name" value="Transposase-related"/>
</dbReference>